<organism evidence="1 2">
    <name type="scientific">Etheostoma spectabile</name>
    <name type="common">orangethroat darter</name>
    <dbReference type="NCBI Taxonomy" id="54343"/>
    <lineage>
        <taxon>Eukaryota</taxon>
        <taxon>Metazoa</taxon>
        <taxon>Chordata</taxon>
        <taxon>Craniata</taxon>
        <taxon>Vertebrata</taxon>
        <taxon>Euteleostomi</taxon>
        <taxon>Actinopterygii</taxon>
        <taxon>Neopterygii</taxon>
        <taxon>Teleostei</taxon>
        <taxon>Neoteleostei</taxon>
        <taxon>Acanthomorphata</taxon>
        <taxon>Eupercaria</taxon>
        <taxon>Perciformes</taxon>
        <taxon>Percoidei</taxon>
        <taxon>Percidae</taxon>
        <taxon>Etheostomatinae</taxon>
        <taxon>Etheostoma</taxon>
    </lineage>
</organism>
<gene>
    <name evidence="1" type="ORF">FQN60_000719</name>
</gene>
<evidence type="ECO:0000313" key="2">
    <source>
        <dbReference type="Proteomes" id="UP000327493"/>
    </source>
</evidence>
<evidence type="ECO:0000313" key="1">
    <source>
        <dbReference type="EMBL" id="KAA8586883.1"/>
    </source>
</evidence>
<keyword evidence="2" id="KW-1185">Reference proteome</keyword>
<dbReference type="EMBL" id="VOFY01000013">
    <property type="protein sequence ID" value="KAA8586883.1"/>
    <property type="molecule type" value="Genomic_DNA"/>
</dbReference>
<proteinExistence type="predicted"/>
<dbReference type="AlphaFoldDB" id="A0A5J5D142"/>
<accession>A0A5J5D142</accession>
<dbReference type="Proteomes" id="UP000327493">
    <property type="component" value="Chromosome 13"/>
</dbReference>
<sequence length="97" mass="11019">MQVNCLLSVDIFSGRLLSKVFLKYKINKLASWICTELVSCARFFNNQRNIFTFLAVRTCDCLSVKLQARGSLLPSVRIHFNSSLYSSKCLASIFQAM</sequence>
<comment type="caution">
    <text evidence="1">The sequence shown here is derived from an EMBL/GenBank/DDBJ whole genome shotgun (WGS) entry which is preliminary data.</text>
</comment>
<reference evidence="1 2" key="1">
    <citation type="submission" date="2019-08" db="EMBL/GenBank/DDBJ databases">
        <title>A chromosome-level genome assembly, high-density linkage maps, and genome scans reveal the genomic architecture of hybrid incompatibilities underlying speciation via character displacement in darters (Percidae: Etheostominae).</title>
        <authorList>
            <person name="Moran R.L."/>
            <person name="Catchen J.M."/>
            <person name="Fuller R.C."/>
        </authorList>
    </citation>
    <scope>NUCLEOTIDE SEQUENCE [LARGE SCALE GENOMIC DNA]</scope>
    <source>
        <strain evidence="1">EspeVRDwgs_2016</strain>
        <tissue evidence="1">Muscle</tissue>
    </source>
</reference>
<protein>
    <submittedName>
        <fullName evidence="1">Uncharacterized protein</fullName>
    </submittedName>
</protein>
<name>A0A5J5D142_9PERO</name>